<keyword evidence="2" id="KW-1185">Reference proteome</keyword>
<organism evidence="1 2">
    <name type="scientific">Shewanella aestuarii</name>
    <dbReference type="NCBI Taxonomy" id="1028752"/>
    <lineage>
        <taxon>Bacteria</taxon>
        <taxon>Pseudomonadati</taxon>
        <taxon>Pseudomonadota</taxon>
        <taxon>Gammaproteobacteria</taxon>
        <taxon>Alteromonadales</taxon>
        <taxon>Shewanellaceae</taxon>
        <taxon>Shewanella</taxon>
    </lineage>
</organism>
<dbReference type="Proteomes" id="UP000502608">
    <property type="component" value="Chromosome"/>
</dbReference>
<dbReference type="AlphaFoldDB" id="A0A6G9QNS4"/>
<reference evidence="1 2" key="1">
    <citation type="submission" date="2020-03" db="EMBL/GenBank/DDBJ databases">
        <title>Complete genome sequence of Shewanella sp.</title>
        <authorList>
            <person name="Kim Y.-S."/>
            <person name="Kim S.-J."/>
            <person name="Jung H.-K."/>
            <person name="Kim K.-H."/>
        </authorList>
    </citation>
    <scope>NUCLEOTIDE SEQUENCE [LARGE SCALE GENOMIC DNA]</scope>
    <source>
        <strain evidence="1 2">PN3F2</strain>
    </source>
</reference>
<dbReference type="KEGG" id="saes:HBH39_14120"/>
<accession>A0A6G9QNS4</accession>
<proteinExistence type="predicted"/>
<dbReference type="EMBL" id="CP050313">
    <property type="protein sequence ID" value="QIR15489.1"/>
    <property type="molecule type" value="Genomic_DNA"/>
</dbReference>
<dbReference type="RefSeq" id="WP_167679310.1">
    <property type="nucleotide sequence ID" value="NZ_CP050313.1"/>
</dbReference>
<evidence type="ECO:0000313" key="1">
    <source>
        <dbReference type="EMBL" id="QIR15489.1"/>
    </source>
</evidence>
<protein>
    <submittedName>
        <fullName evidence="1">Uncharacterized protein</fullName>
    </submittedName>
</protein>
<evidence type="ECO:0000313" key="2">
    <source>
        <dbReference type="Proteomes" id="UP000502608"/>
    </source>
</evidence>
<sequence length="174" mass="18522">MNDKLVTSLLAGLLLCTGCGSDSDSAKDEPPVINPPPVVDSIDATEALAINLSLAEFDGVSGTLNFSLADDDALAVTNAKDYSITYFGFPDENLSSSHAKAWKRWHVTHQYTCDSAAADCEGVLVETEKGSYRFDATDLDWDVNTAPGSVKKYKVAIEIKGTLASTEIALLPST</sequence>
<gene>
    <name evidence="1" type="ORF">HBH39_14120</name>
</gene>
<name>A0A6G9QNS4_9GAMM</name>